<organism evidence="2 4">
    <name type="scientific">Gossypium raimondii</name>
    <name type="common">Peruvian cotton</name>
    <name type="synonym">Gossypium klotzschianum subsp. raimondii</name>
    <dbReference type="NCBI Taxonomy" id="29730"/>
    <lineage>
        <taxon>Eukaryota</taxon>
        <taxon>Viridiplantae</taxon>
        <taxon>Streptophyta</taxon>
        <taxon>Embryophyta</taxon>
        <taxon>Tracheophyta</taxon>
        <taxon>Spermatophyta</taxon>
        <taxon>Magnoliopsida</taxon>
        <taxon>eudicotyledons</taxon>
        <taxon>Gunneridae</taxon>
        <taxon>Pentapetalae</taxon>
        <taxon>rosids</taxon>
        <taxon>malvids</taxon>
        <taxon>Malvales</taxon>
        <taxon>Malvaceae</taxon>
        <taxon>Malvoideae</taxon>
        <taxon>Gossypium</taxon>
    </lineage>
</organism>
<accession>A0A0D2S1G2</accession>
<dbReference type="PANTHER" id="PTHR21277:SF37">
    <property type="entry name" value="TRANSCRIPTIONAL COACTIVATOR HFI1_TRANSCRIPTIONAL ADAPTER 1"/>
    <property type="match status" value="1"/>
</dbReference>
<dbReference type="GO" id="GO:0003713">
    <property type="term" value="F:transcription coactivator activity"/>
    <property type="evidence" value="ECO:0007669"/>
    <property type="project" value="TreeGrafter"/>
</dbReference>
<reference evidence="3" key="3">
    <citation type="submission" date="2020-04" db="EMBL/GenBank/DDBJ databases">
        <authorList>
            <person name="Grover C.E."/>
            <person name="Arick M.A. II"/>
            <person name="Thrash A."/>
            <person name="Conover J.L."/>
            <person name="Sanders W.S."/>
            <person name="Peterson D.G."/>
            <person name="Scheffler J.A."/>
            <person name="Scheffler B.E."/>
            <person name="Wendel J.F."/>
        </authorList>
    </citation>
    <scope>NUCLEOTIDE SEQUENCE</scope>
    <source>
        <strain evidence="3">8</strain>
        <tissue evidence="3">Leaf</tissue>
    </source>
</reference>
<evidence type="ECO:0000313" key="3">
    <source>
        <dbReference type="EMBL" id="MBA0595018.1"/>
    </source>
</evidence>
<sequence>MQPPNQHSRINLLELKAQLIKRLGPERSKQYYHYLNKLLNLKLSKVEFNKVCFHVLGKENVRLHNLLIRSILKNACNAKVPPPPVTIHDGQQIGDVLLTPWKARSGASIRLTAKVDSASHESTITNDIIVSENQYLASHGTKKLVQHHQEVSGKADNGRDVLLPNSEVKGSANGFVSEDGRGQSEVLFAEDGKESCARSSLQAPLGIPLFSSSISETRRALTLARSTRHAKSYAIGGLLDSEALRERMQQIAALEGLEGVPMDCANILNNGLDVYLKRLIRMSFELVGTRHGCSLSKNNTVKQHSHWNLVNGVSPSHHNQVQNSSWNLEAIDEQRYYKLISLLDFKAAMELNPQRLGEGWPVLLEKIYMHSPEE</sequence>
<dbReference type="EMBL" id="CM001748">
    <property type="protein sequence ID" value="KJB57123.1"/>
    <property type="molecule type" value="Genomic_DNA"/>
</dbReference>
<dbReference type="EMBL" id="JABEZZ010000009">
    <property type="protein sequence ID" value="MBA0595018.1"/>
    <property type="molecule type" value="Genomic_DNA"/>
</dbReference>
<reference evidence="3 5" key="2">
    <citation type="journal article" date="2019" name="Genome Biol. Evol.">
        <title>Insights into the evolution of the New World diploid cottons (Gossypium, subgenus Houzingenia) based on genome sequencing.</title>
        <authorList>
            <person name="Grover C.E."/>
            <person name="Arick M.A. 2nd"/>
            <person name="Thrash A."/>
            <person name="Conover J.L."/>
            <person name="Sanders W.S."/>
            <person name="Peterson D.G."/>
            <person name="Frelichowski J.E."/>
            <person name="Scheffler J.A."/>
            <person name="Scheffler B.E."/>
            <person name="Wendel J.F."/>
        </authorList>
    </citation>
    <scope>NUCLEOTIDE SEQUENCE [LARGE SCALE GENOMIC DNA]</scope>
    <source>
        <strain evidence="3">8</strain>
        <tissue evidence="3">Leaf</tissue>
    </source>
</reference>
<dbReference type="Proteomes" id="UP000032304">
    <property type="component" value="Chromosome 9"/>
</dbReference>
<dbReference type="Gramene" id="KJB57123">
    <property type="protein sequence ID" value="KJB57123"/>
    <property type="gene ID" value="B456_009G149400"/>
</dbReference>
<evidence type="ECO:0000313" key="4">
    <source>
        <dbReference type="Proteomes" id="UP000032304"/>
    </source>
</evidence>
<dbReference type="KEGG" id="gra:105768744"/>
<dbReference type="AlphaFoldDB" id="A0A0D2S1G2"/>
<dbReference type="Proteomes" id="UP000593578">
    <property type="component" value="Unassembled WGS sequence"/>
</dbReference>
<keyword evidence="4" id="KW-1185">Reference proteome</keyword>
<dbReference type="Pfam" id="PF12767">
    <property type="entry name" value="SAGA-Tad1"/>
    <property type="match status" value="1"/>
</dbReference>
<feature type="region of interest" description="Disordered" evidence="1">
    <location>
        <begin position="153"/>
        <end position="177"/>
    </location>
</feature>
<evidence type="ECO:0000313" key="5">
    <source>
        <dbReference type="Proteomes" id="UP000593578"/>
    </source>
</evidence>
<dbReference type="PANTHER" id="PTHR21277">
    <property type="entry name" value="TRANSCRIPTIONAL ADAPTER 1"/>
    <property type="match status" value="1"/>
</dbReference>
<name>A0A0D2S1G2_GOSRA</name>
<evidence type="ECO:0008006" key="6">
    <source>
        <dbReference type="Google" id="ProtNLM"/>
    </source>
</evidence>
<dbReference type="eggNOG" id="ENOG502QTUY">
    <property type="taxonomic scope" value="Eukaryota"/>
</dbReference>
<dbReference type="GO" id="GO:0000124">
    <property type="term" value="C:SAGA complex"/>
    <property type="evidence" value="ECO:0007669"/>
    <property type="project" value="TreeGrafter"/>
</dbReference>
<protein>
    <recommendedName>
        <fullName evidence="6">Transcriptional coactivator Hfi1/Transcriptional adapter 1</fullName>
    </recommendedName>
</protein>
<gene>
    <name evidence="2" type="ORF">B456_009G149400</name>
    <name evidence="3" type="ORF">Gorai_011899</name>
</gene>
<dbReference type="CDD" id="cd22933">
    <property type="entry name" value="HFD_HFI1"/>
    <property type="match status" value="1"/>
</dbReference>
<evidence type="ECO:0000313" key="2">
    <source>
        <dbReference type="EMBL" id="KJB57123.1"/>
    </source>
</evidence>
<reference evidence="2 4" key="1">
    <citation type="journal article" date="2012" name="Nature">
        <title>Repeated polyploidization of Gossypium genomes and the evolution of spinnable cotton fibres.</title>
        <authorList>
            <person name="Paterson A.H."/>
            <person name="Wendel J.F."/>
            <person name="Gundlach H."/>
            <person name="Guo H."/>
            <person name="Jenkins J."/>
            <person name="Jin D."/>
            <person name="Llewellyn D."/>
            <person name="Showmaker K.C."/>
            <person name="Shu S."/>
            <person name="Udall J."/>
            <person name="Yoo M.J."/>
            <person name="Byers R."/>
            <person name="Chen W."/>
            <person name="Doron-Faigenboim A."/>
            <person name="Duke M.V."/>
            <person name="Gong L."/>
            <person name="Grimwood J."/>
            <person name="Grover C."/>
            <person name="Grupp K."/>
            <person name="Hu G."/>
            <person name="Lee T.H."/>
            <person name="Li J."/>
            <person name="Lin L."/>
            <person name="Liu T."/>
            <person name="Marler B.S."/>
            <person name="Page J.T."/>
            <person name="Roberts A.W."/>
            <person name="Romanel E."/>
            <person name="Sanders W.S."/>
            <person name="Szadkowski E."/>
            <person name="Tan X."/>
            <person name="Tang H."/>
            <person name="Xu C."/>
            <person name="Wang J."/>
            <person name="Wang Z."/>
            <person name="Zhang D."/>
            <person name="Zhang L."/>
            <person name="Ashrafi H."/>
            <person name="Bedon F."/>
            <person name="Bowers J.E."/>
            <person name="Brubaker C.L."/>
            <person name="Chee P.W."/>
            <person name="Das S."/>
            <person name="Gingle A.R."/>
            <person name="Haigler C.H."/>
            <person name="Harker D."/>
            <person name="Hoffmann L.V."/>
            <person name="Hovav R."/>
            <person name="Jones D.C."/>
            <person name="Lemke C."/>
            <person name="Mansoor S."/>
            <person name="ur Rahman M."/>
            <person name="Rainville L.N."/>
            <person name="Rambani A."/>
            <person name="Reddy U.K."/>
            <person name="Rong J.K."/>
            <person name="Saranga Y."/>
            <person name="Scheffler B.E."/>
            <person name="Scheffler J.A."/>
            <person name="Stelly D.M."/>
            <person name="Triplett B.A."/>
            <person name="Van Deynze A."/>
            <person name="Vaslin M.F."/>
            <person name="Waghmare V.N."/>
            <person name="Walford S.A."/>
            <person name="Wright R.J."/>
            <person name="Zaki E.A."/>
            <person name="Zhang T."/>
            <person name="Dennis E.S."/>
            <person name="Mayer K.F."/>
            <person name="Peterson D.G."/>
            <person name="Rokhsar D.S."/>
            <person name="Wang X."/>
            <person name="Schmutz J."/>
        </authorList>
    </citation>
    <scope>NUCLEOTIDE SEQUENCE [LARGE SCALE GENOMIC DNA]</scope>
</reference>
<dbReference type="InterPro" id="IPR024738">
    <property type="entry name" value="Hfi1/Tada1"/>
</dbReference>
<evidence type="ECO:0000256" key="1">
    <source>
        <dbReference type="SAM" id="MobiDB-lite"/>
    </source>
</evidence>
<proteinExistence type="predicted"/>
<dbReference type="GO" id="GO:0006357">
    <property type="term" value="P:regulation of transcription by RNA polymerase II"/>
    <property type="evidence" value="ECO:0007669"/>
    <property type="project" value="TreeGrafter"/>
</dbReference>
<dbReference type="OrthoDB" id="10264870at2759"/>
<dbReference type="OMA" id="EDGKESC"/>